<keyword evidence="4" id="KW-1185">Reference proteome</keyword>
<dbReference type="RefSeq" id="WP_199396308.1">
    <property type="nucleotide sequence ID" value="NZ_JAEMHK010000014.1"/>
</dbReference>
<feature type="coiled-coil region" evidence="1">
    <location>
        <begin position="158"/>
        <end position="185"/>
    </location>
</feature>
<evidence type="ECO:0000313" key="4">
    <source>
        <dbReference type="Proteomes" id="UP000641025"/>
    </source>
</evidence>
<dbReference type="Pfam" id="PF13091">
    <property type="entry name" value="PLDc_2"/>
    <property type="match status" value="1"/>
</dbReference>
<keyword evidence="1" id="KW-0175">Coiled coil</keyword>
<dbReference type="CDD" id="cd09117">
    <property type="entry name" value="PLDc_Bfil_DEXD_like"/>
    <property type="match status" value="1"/>
</dbReference>
<accession>A0ABS0YV22</accession>
<sequence>MDSIEFVSNSLNKGHSHEEVLAKAGTDAESIILCAAYWKPNGIRLIKSQLISALERGVPVEIYASLNEWNTTPEALTELLDLVSQHRGAKLYLCEKKGSIFHTKVYYFRTSSKFTAIIGSANLTEGGLSKNDEASVVVKGGFDTAFHNELLVYLLELKGRKEMVLEATKERIEEYQKEFKKRNDRRVKRGLRPPT</sequence>
<protein>
    <submittedName>
        <fullName evidence="3">Phospholipase D family protein</fullName>
    </submittedName>
</protein>
<gene>
    <name evidence="3" type="ORF">JFN90_16970</name>
</gene>
<feature type="domain" description="Phospholipase D-like" evidence="2">
    <location>
        <begin position="29"/>
        <end position="140"/>
    </location>
</feature>
<evidence type="ECO:0000259" key="2">
    <source>
        <dbReference type="Pfam" id="PF13091"/>
    </source>
</evidence>
<evidence type="ECO:0000313" key="3">
    <source>
        <dbReference type="EMBL" id="MBJ6801822.1"/>
    </source>
</evidence>
<dbReference type="SUPFAM" id="SSF56024">
    <property type="entry name" value="Phospholipase D/nuclease"/>
    <property type="match status" value="1"/>
</dbReference>
<dbReference type="Gene3D" id="3.30.870.10">
    <property type="entry name" value="Endonuclease Chain A"/>
    <property type="match status" value="1"/>
</dbReference>
<organism evidence="3 4">
    <name type="scientific">Geomonas propionica</name>
    <dbReference type="NCBI Taxonomy" id="2798582"/>
    <lineage>
        <taxon>Bacteria</taxon>
        <taxon>Pseudomonadati</taxon>
        <taxon>Thermodesulfobacteriota</taxon>
        <taxon>Desulfuromonadia</taxon>
        <taxon>Geobacterales</taxon>
        <taxon>Geobacteraceae</taxon>
        <taxon>Geomonas</taxon>
    </lineage>
</organism>
<dbReference type="Proteomes" id="UP000641025">
    <property type="component" value="Unassembled WGS sequence"/>
</dbReference>
<proteinExistence type="predicted"/>
<dbReference type="InterPro" id="IPR025202">
    <property type="entry name" value="PLD-like_dom"/>
</dbReference>
<dbReference type="EMBL" id="JAEMHK010000014">
    <property type="protein sequence ID" value="MBJ6801822.1"/>
    <property type="molecule type" value="Genomic_DNA"/>
</dbReference>
<name>A0ABS0YV22_9BACT</name>
<reference evidence="3 4" key="1">
    <citation type="submission" date="2020-12" db="EMBL/GenBank/DDBJ databases">
        <title>Geomonas sp. Red259, isolated from paddy soil.</title>
        <authorList>
            <person name="Xu Z."/>
            <person name="Zhang Z."/>
            <person name="Masuda Y."/>
            <person name="Itoh H."/>
            <person name="Senoo K."/>
        </authorList>
    </citation>
    <scope>NUCLEOTIDE SEQUENCE [LARGE SCALE GENOMIC DNA]</scope>
    <source>
        <strain evidence="3 4">Red259</strain>
    </source>
</reference>
<comment type="caution">
    <text evidence="3">The sequence shown here is derived from an EMBL/GenBank/DDBJ whole genome shotgun (WGS) entry which is preliminary data.</text>
</comment>
<evidence type="ECO:0000256" key="1">
    <source>
        <dbReference type="SAM" id="Coils"/>
    </source>
</evidence>